<evidence type="ECO:0000313" key="4">
    <source>
        <dbReference type="Proteomes" id="UP000601435"/>
    </source>
</evidence>
<evidence type="ECO:0008006" key="5">
    <source>
        <dbReference type="Google" id="ProtNLM"/>
    </source>
</evidence>
<evidence type="ECO:0000256" key="1">
    <source>
        <dbReference type="ARBA" id="ARBA00023172"/>
    </source>
</evidence>
<sequence length="857" mass="93508">RETPRRAPLGLLSFSPRGESAQLTPDQVQQLLALAGRAPRTLGDLPGPSAHSGRTGGALRLGATAKALAAPPLRLAAIPDTKDTVGDEEADAAEGAEGEGILQKLLVQQTAILAQLAASSRKSSDPLHQLLSSTGRADEDLKLPGVKGMAARQLVREHFQRSPTLAYNKVKERLAQARRKPGVGDLEPRDMHLHFQETVLLGSFKTLAYVSFLLCTAWEAMENGRGDEVASIIARGLVFCEQVANESGHTRLAWLLTCLDDPPFALVESRKAPRAEVPHGMLADPRWIAAQLGYLSDAQLIQERTSAVHGQPTTAPPNHPEGPKGRGKRGKGAQDLTTASVGGPAQSAMETQAPVQTPVSMIHRLEGMVSTWIRLGHGPKCELERSVQKFETLSEQLAVMQKFCLELSSQLQPYKGCTKKPAAQAGVFDSDCQLASKSAALPRVTGASTTYKPLDPDRLVFEQAPTFKADKNAYSATILGGQLDGVRGDIAAPRLKSTALSAITLQLVVLGLLLGTALVGYGKALFYSGGPKYVFSETLNAVVDRFKHFRASLGAAWSILTRWEEEEPVERSMVMPEAVFRAAITVALLWQWPHFAAALLVGFHGLLRPGEILKLRRRDLLLPRDLLTCTQVACVSILGAKTRRFLQRQHAKVSDFCSVKFLDALFGHLPGIVPLFACSPAVFRKRWDLLFGSLGVPTAEDAKGITPKSLRGSGARWMYQMTEDVERIQWRGRWQQRRTLEHYLQEVAGQLLLADLTESHRARILHLAAFAGPRLQLFTTSLLSSTQAAGEERFRVGKEAFACEFELLSYQLFCTDQLVTLKSESGGFLQLKVLSMTRVTMKSSKCGSVVKLHTQED</sequence>
<dbReference type="InterPro" id="IPR011010">
    <property type="entry name" value="DNA_brk_join_enz"/>
</dbReference>
<accession>A0A812LST8</accession>
<dbReference type="InterPro" id="IPR013762">
    <property type="entry name" value="Integrase-like_cat_sf"/>
</dbReference>
<reference evidence="3" key="1">
    <citation type="submission" date="2021-02" db="EMBL/GenBank/DDBJ databases">
        <authorList>
            <person name="Dougan E. K."/>
            <person name="Rhodes N."/>
            <person name="Thang M."/>
            <person name="Chan C."/>
        </authorList>
    </citation>
    <scope>NUCLEOTIDE SEQUENCE</scope>
</reference>
<dbReference type="GO" id="GO:0003677">
    <property type="term" value="F:DNA binding"/>
    <property type="evidence" value="ECO:0007669"/>
    <property type="project" value="InterPro"/>
</dbReference>
<proteinExistence type="predicted"/>
<dbReference type="Gene3D" id="1.10.443.10">
    <property type="entry name" value="Intergrase catalytic core"/>
    <property type="match status" value="1"/>
</dbReference>
<dbReference type="AlphaFoldDB" id="A0A812LST8"/>
<evidence type="ECO:0000313" key="3">
    <source>
        <dbReference type="EMBL" id="CAE7250494.1"/>
    </source>
</evidence>
<feature type="non-terminal residue" evidence="3">
    <location>
        <position position="857"/>
    </location>
</feature>
<dbReference type="Proteomes" id="UP000601435">
    <property type="component" value="Unassembled WGS sequence"/>
</dbReference>
<gene>
    <name evidence="3" type="ORF">SNEC2469_LOCUS5156</name>
</gene>
<dbReference type="GO" id="GO:0015074">
    <property type="term" value="P:DNA integration"/>
    <property type="evidence" value="ECO:0007669"/>
    <property type="project" value="InterPro"/>
</dbReference>
<comment type="caution">
    <text evidence="3">The sequence shown here is derived from an EMBL/GenBank/DDBJ whole genome shotgun (WGS) entry which is preliminary data.</text>
</comment>
<dbReference type="OrthoDB" id="425914at2759"/>
<dbReference type="SUPFAM" id="SSF56349">
    <property type="entry name" value="DNA breaking-rejoining enzymes"/>
    <property type="match status" value="1"/>
</dbReference>
<feature type="region of interest" description="Disordered" evidence="2">
    <location>
        <begin position="1"/>
        <end position="22"/>
    </location>
</feature>
<protein>
    <recommendedName>
        <fullName evidence="5">Tyr recombinase domain-containing protein</fullName>
    </recommendedName>
</protein>
<organism evidence="3 4">
    <name type="scientific">Symbiodinium necroappetens</name>
    <dbReference type="NCBI Taxonomy" id="1628268"/>
    <lineage>
        <taxon>Eukaryota</taxon>
        <taxon>Sar</taxon>
        <taxon>Alveolata</taxon>
        <taxon>Dinophyceae</taxon>
        <taxon>Suessiales</taxon>
        <taxon>Symbiodiniaceae</taxon>
        <taxon>Symbiodinium</taxon>
    </lineage>
</organism>
<keyword evidence="1" id="KW-0233">DNA recombination</keyword>
<feature type="region of interest" description="Disordered" evidence="2">
    <location>
        <begin position="306"/>
        <end position="355"/>
    </location>
</feature>
<keyword evidence="4" id="KW-1185">Reference proteome</keyword>
<evidence type="ECO:0000256" key="2">
    <source>
        <dbReference type="SAM" id="MobiDB-lite"/>
    </source>
</evidence>
<name>A0A812LST8_9DINO</name>
<dbReference type="EMBL" id="CAJNJA010009786">
    <property type="protein sequence ID" value="CAE7250494.1"/>
    <property type="molecule type" value="Genomic_DNA"/>
</dbReference>
<dbReference type="GO" id="GO:0006310">
    <property type="term" value="P:DNA recombination"/>
    <property type="evidence" value="ECO:0007669"/>
    <property type="project" value="UniProtKB-KW"/>
</dbReference>